<keyword evidence="1" id="KW-0175">Coiled coil</keyword>
<evidence type="ECO:0000256" key="1">
    <source>
        <dbReference type="SAM" id="Coils"/>
    </source>
</evidence>
<feature type="compositionally biased region" description="Basic and acidic residues" evidence="2">
    <location>
        <begin position="216"/>
        <end position="235"/>
    </location>
</feature>
<dbReference type="EMBL" id="RBKV01000001">
    <property type="protein sequence ID" value="RKR95969.1"/>
    <property type="molecule type" value="Genomic_DNA"/>
</dbReference>
<comment type="caution">
    <text evidence="3">The sequence shown here is derived from an EMBL/GenBank/DDBJ whole genome shotgun (WGS) entry which is preliminary data.</text>
</comment>
<feature type="region of interest" description="Disordered" evidence="2">
    <location>
        <begin position="211"/>
        <end position="246"/>
    </location>
</feature>
<evidence type="ECO:0000256" key="2">
    <source>
        <dbReference type="SAM" id="MobiDB-lite"/>
    </source>
</evidence>
<accession>A0A495K650</accession>
<proteinExistence type="predicted"/>
<organism evidence="3 4">
    <name type="scientific">Williamsia marianensis</name>
    <dbReference type="NCBI Taxonomy" id="85044"/>
    <lineage>
        <taxon>Bacteria</taxon>
        <taxon>Bacillati</taxon>
        <taxon>Actinomycetota</taxon>
        <taxon>Actinomycetes</taxon>
        <taxon>Mycobacteriales</taxon>
        <taxon>Nocardiaceae</taxon>
        <taxon>Williamsia</taxon>
    </lineage>
</organism>
<dbReference type="Proteomes" id="UP000274762">
    <property type="component" value="Unassembled WGS sequence"/>
</dbReference>
<gene>
    <name evidence="3" type="ORF">DFJ75_2803</name>
</gene>
<evidence type="ECO:0008006" key="5">
    <source>
        <dbReference type="Google" id="ProtNLM"/>
    </source>
</evidence>
<name>A0A495K650_WILMA</name>
<dbReference type="AlphaFoldDB" id="A0A495K650"/>
<protein>
    <recommendedName>
        <fullName evidence="5">DivIVA protein</fullName>
    </recommendedName>
</protein>
<evidence type="ECO:0000313" key="3">
    <source>
        <dbReference type="EMBL" id="RKR95969.1"/>
    </source>
</evidence>
<feature type="coiled-coil region" evidence="1">
    <location>
        <begin position="51"/>
        <end position="85"/>
    </location>
</feature>
<evidence type="ECO:0000313" key="4">
    <source>
        <dbReference type="Proteomes" id="UP000274762"/>
    </source>
</evidence>
<feature type="region of interest" description="Disordered" evidence="2">
    <location>
        <begin position="284"/>
        <end position="353"/>
    </location>
</feature>
<reference evidence="3 4" key="1">
    <citation type="submission" date="2018-10" db="EMBL/GenBank/DDBJ databases">
        <title>Sequencing the genomes of 1000 actinobacteria strains.</title>
        <authorList>
            <person name="Klenk H.-P."/>
        </authorList>
    </citation>
    <scope>NUCLEOTIDE SEQUENCE [LARGE SCALE GENOMIC DNA]</scope>
    <source>
        <strain evidence="3 4">DSM 44343</strain>
    </source>
</reference>
<sequence length="353" mass="39353">MQRKIAAMPSHEATSASGLPFATVMRGYDRDQVIDFFRRFDAEMRVIAADRDAATANARELADNLELAREEIEELRREVNKLSVPPTTVQGMSERVSSMLRLASDEASEIRARSEAEAAETLSIARQEAEEHRQEIARQTQEMNERREAMNAEHESTMHAAHEESARILADAKAKAEELDARAQSNRERIQEDFDTTMAARRKEALEQAKQLEATSKAEAKERLDTARAEAESTRQRAASAATERITRAQEVTEQIRTLRARMLAQLAEVRSQLDDVPQLLAEVENEPELLDPDTKGLLNKDLSENARLDQPNKAAGERDSEVPADTTDAAEHDGDTDEAAAADNDTVSASYR</sequence>